<accession>A0AAV4G8M4</accession>
<keyword evidence="2" id="KW-1185">Reference proteome</keyword>
<dbReference type="EMBL" id="BMAT01011872">
    <property type="protein sequence ID" value="GFR81340.1"/>
    <property type="molecule type" value="Genomic_DNA"/>
</dbReference>
<name>A0AAV4G8M4_9GAST</name>
<reference evidence="1 2" key="1">
    <citation type="journal article" date="2021" name="Elife">
        <title>Chloroplast acquisition without the gene transfer in kleptoplastic sea slugs, Plakobranchus ocellatus.</title>
        <authorList>
            <person name="Maeda T."/>
            <person name="Takahashi S."/>
            <person name="Yoshida T."/>
            <person name="Shimamura S."/>
            <person name="Takaki Y."/>
            <person name="Nagai Y."/>
            <person name="Toyoda A."/>
            <person name="Suzuki Y."/>
            <person name="Arimoto A."/>
            <person name="Ishii H."/>
            <person name="Satoh N."/>
            <person name="Nishiyama T."/>
            <person name="Hasebe M."/>
            <person name="Maruyama T."/>
            <person name="Minagawa J."/>
            <person name="Obokata J."/>
            <person name="Shigenobu S."/>
        </authorList>
    </citation>
    <scope>NUCLEOTIDE SEQUENCE [LARGE SCALE GENOMIC DNA]</scope>
</reference>
<comment type="caution">
    <text evidence="1">The sequence shown here is derived from an EMBL/GenBank/DDBJ whole genome shotgun (WGS) entry which is preliminary data.</text>
</comment>
<dbReference type="SUPFAM" id="SSF56672">
    <property type="entry name" value="DNA/RNA polymerases"/>
    <property type="match status" value="1"/>
</dbReference>
<evidence type="ECO:0000313" key="1">
    <source>
        <dbReference type="EMBL" id="GFR81340.1"/>
    </source>
</evidence>
<dbReference type="InterPro" id="IPR043502">
    <property type="entry name" value="DNA/RNA_pol_sf"/>
</dbReference>
<dbReference type="AlphaFoldDB" id="A0AAV4G8M4"/>
<sequence>MQILVTNPNEESVTIPARTPIELIWEIIASPVTVQLARPEETPDFCRPHLPGDLQPEDQALLDDLLQMHSDVFAWKDNDLRATDHVHHKIVLHTDIPIVEPYRRIPLHHLQEVRSHIEDLVDRGIIETGTSPYAAHIVVVRKKSGDLRLCWKSANYPRLARNS</sequence>
<protein>
    <submittedName>
        <fullName evidence="1">Pol polyprotein</fullName>
    </submittedName>
</protein>
<dbReference type="Proteomes" id="UP000762676">
    <property type="component" value="Unassembled WGS sequence"/>
</dbReference>
<dbReference type="Gene3D" id="3.10.10.10">
    <property type="entry name" value="HIV Type 1 Reverse Transcriptase, subunit A, domain 1"/>
    <property type="match status" value="1"/>
</dbReference>
<dbReference type="PANTHER" id="PTHR24559:SF444">
    <property type="entry name" value="REVERSE TRANSCRIPTASE DOMAIN-CONTAINING PROTEIN"/>
    <property type="match status" value="1"/>
</dbReference>
<evidence type="ECO:0000313" key="2">
    <source>
        <dbReference type="Proteomes" id="UP000762676"/>
    </source>
</evidence>
<proteinExistence type="predicted"/>
<organism evidence="1 2">
    <name type="scientific">Elysia marginata</name>
    <dbReference type="NCBI Taxonomy" id="1093978"/>
    <lineage>
        <taxon>Eukaryota</taxon>
        <taxon>Metazoa</taxon>
        <taxon>Spiralia</taxon>
        <taxon>Lophotrochozoa</taxon>
        <taxon>Mollusca</taxon>
        <taxon>Gastropoda</taxon>
        <taxon>Heterobranchia</taxon>
        <taxon>Euthyneura</taxon>
        <taxon>Panpulmonata</taxon>
        <taxon>Sacoglossa</taxon>
        <taxon>Placobranchoidea</taxon>
        <taxon>Plakobranchidae</taxon>
        <taxon>Elysia</taxon>
    </lineage>
</organism>
<dbReference type="InterPro" id="IPR053134">
    <property type="entry name" value="RNA-dir_DNA_polymerase"/>
</dbReference>
<gene>
    <name evidence="1" type="ORF">ElyMa_005922600</name>
</gene>
<dbReference type="PANTHER" id="PTHR24559">
    <property type="entry name" value="TRANSPOSON TY3-I GAG-POL POLYPROTEIN"/>
    <property type="match status" value="1"/>
</dbReference>